<dbReference type="Proteomes" id="UP000283090">
    <property type="component" value="Unassembled WGS sequence"/>
</dbReference>
<gene>
    <name evidence="2" type="ORF">DFL_006405</name>
</gene>
<evidence type="ECO:0000259" key="1">
    <source>
        <dbReference type="SMART" id="SM00256"/>
    </source>
</evidence>
<reference evidence="2 3" key="1">
    <citation type="submission" date="2019-01" db="EMBL/GenBank/DDBJ databases">
        <title>Intercellular communication is required for trap formation in the nematode-trapping fungus Duddingtonia flagrans.</title>
        <authorList>
            <person name="Youssar L."/>
            <person name="Wernet V."/>
            <person name="Hensel N."/>
            <person name="Hildebrandt H.-G."/>
            <person name="Fischer R."/>
        </authorList>
    </citation>
    <scope>NUCLEOTIDE SEQUENCE [LARGE SCALE GENOMIC DNA]</scope>
    <source>
        <strain evidence="2 3">CBS H-5679</strain>
    </source>
</reference>
<organism evidence="2 3">
    <name type="scientific">Arthrobotrys flagrans</name>
    <name type="common">Nematode-trapping fungus</name>
    <name type="synonym">Trichothecium flagrans</name>
    <dbReference type="NCBI Taxonomy" id="97331"/>
    <lineage>
        <taxon>Eukaryota</taxon>
        <taxon>Fungi</taxon>
        <taxon>Dikarya</taxon>
        <taxon>Ascomycota</taxon>
        <taxon>Pezizomycotina</taxon>
        <taxon>Orbiliomycetes</taxon>
        <taxon>Orbiliales</taxon>
        <taxon>Orbiliaceae</taxon>
        <taxon>Arthrobotrys</taxon>
    </lineage>
</organism>
<dbReference type="SMART" id="SM00256">
    <property type="entry name" value="FBOX"/>
    <property type="match status" value="1"/>
</dbReference>
<comment type="caution">
    <text evidence="2">The sequence shown here is derived from an EMBL/GenBank/DDBJ whole genome shotgun (WGS) entry which is preliminary data.</text>
</comment>
<accession>A0A437A0X2</accession>
<dbReference type="EMBL" id="SAEB01000007">
    <property type="protein sequence ID" value="RVD84672.1"/>
    <property type="molecule type" value="Genomic_DNA"/>
</dbReference>
<sequence length="228" mass="25785">MPSIPPELQLLILESSPPTEYPTLRLVSTFWKSKIDSLKSLLYRPPPLITQPYKDWCTTLTPPPPSSTPFLIHSALFNCTGAFHRIIDSKSKKIELSGSKRPRKKYEIPPGVLESTQEFIAHKNEPLIISDTKDAKPLEGVLRLQYLRNRNCGASSSYQVLVQEGDVIGKVKGMTLGEFEEWIRRFRSKKSLLKVPGEGQLRKFVIQIGVESEKGGLTIHIEDLNPHR</sequence>
<dbReference type="AlphaFoldDB" id="A0A437A0X2"/>
<feature type="domain" description="F-box" evidence="1">
    <location>
        <begin position="4"/>
        <end position="44"/>
    </location>
</feature>
<proteinExistence type="predicted"/>
<dbReference type="Pfam" id="PF00646">
    <property type="entry name" value="F-box"/>
    <property type="match status" value="1"/>
</dbReference>
<evidence type="ECO:0000313" key="3">
    <source>
        <dbReference type="Proteomes" id="UP000283090"/>
    </source>
</evidence>
<dbReference type="RefSeq" id="XP_067490216.1">
    <property type="nucleotide sequence ID" value="XM_067635825.1"/>
</dbReference>
<dbReference type="VEuPathDB" id="FungiDB:DFL_006405"/>
<dbReference type="InterPro" id="IPR001810">
    <property type="entry name" value="F-box_dom"/>
</dbReference>
<name>A0A437A0X2_ARTFL</name>
<dbReference type="GeneID" id="93588716"/>
<keyword evidence="3" id="KW-1185">Reference proteome</keyword>
<protein>
    <recommendedName>
        <fullName evidence="1">F-box domain-containing protein</fullName>
    </recommendedName>
</protein>
<dbReference type="OrthoDB" id="5276765at2759"/>
<evidence type="ECO:0000313" key="2">
    <source>
        <dbReference type="EMBL" id="RVD84672.1"/>
    </source>
</evidence>